<feature type="transmembrane region" description="Helical" evidence="2">
    <location>
        <begin position="132"/>
        <end position="152"/>
    </location>
</feature>
<dbReference type="AlphaFoldDB" id="A0AA38WV49"/>
<dbReference type="EMBL" id="JARYMX010000001">
    <property type="protein sequence ID" value="KAJ9567214.1"/>
    <property type="molecule type" value="Genomic_DNA"/>
</dbReference>
<feature type="compositionally biased region" description="Polar residues" evidence="1">
    <location>
        <begin position="9"/>
        <end position="21"/>
    </location>
</feature>
<protein>
    <recommendedName>
        <fullName evidence="5">Ionotropic glutamate receptor C-terminal domain-containing protein</fullName>
    </recommendedName>
</protein>
<keyword evidence="2" id="KW-1133">Transmembrane helix</keyword>
<reference evidence="3" key="1">
    <citation type="submission" date="2023-03" db="EMBL/GenBank/DDBJ databases">
        <title>Chromosome-scale reference genome and RAD-based genetic map of yellow starthistle (Centaurea solstitialis) reveal putative structural variation and QTLs associated with invader traits.</title>
        <authorList>
            <person name="Reatini B."/>
            <person name="Cang F.A."/>
            <person name="Jiang Q."/>
            <person name="Mckibben M.T.W."/>
            <person name="Barker M.S."/>
            <person name="Rieseberg L.H."/>
            <person name="Dlugosch K.M."/>
        </authorList>
    </citation>
    <scope>NUCLEOTIDE SEQUENCE</scope>
    <source>
        <strain evidence="3">CAN-66</strain>
        <tissue evidence="3">Leaf</tissue>
    </source>
</reference>
<gene>
    <name evidence="3" type="ORF">OSB04_003180</name>
</gene>
<dbReference type="SUPFAM" id="SSF53850">
    <property type="entry name" value="Periplasmic binding protein-like II"/>
    <property type="match status" value="1"/>
</dbReference>
<keyword evidence="4" id="KW-1185">Reference proteome</keyword>
<organism evidence="3 4">
    <name type="scientific">Centaurea solstitialis</name>
    <name type="common">yellow star-thistle</name>
    <dbReference type="NCBI Taxonomy" id="347529"/>
    <lineage>
        <taxon>Eukaryota</taxon>
        <taxon>Viridiplantae</taxon>
        <taxon>Streptophyta</taxon>
        <taxon>Embryophyta</taxon>
        <taxon>Tracheophyta</taxon>
        <taxon>Spermatophyta</taxon>
        <taxon>Magnoliopsida</taxon>
        <taxon>eudicotyledons</taxon>
        <taxon>Gunneridae</taxon>
        <taxon>Pentapetalae</taxon>
        <taxon>asterids</taxon>
        <taxon>campanulids</taxon>
        <taxon>Asterales</taxon>
        <taxon>Asteraceae</taxon>
        <taxon>Carduoideae</taxon>
        <taxon>Cardueae</taxon>
        <taxon>Centaureinae</taxon>
        <taxon>Centaurea</taxon>
    </lineage>
</organism>
<dbReference type="PANTHER" id="PTHR18966">
    <property type="entry name" value="IONOTROPIC GLUTAMATE RECEPTOR"/>
    <property type="match status" value="1"/>
</dbReference>
<sequence length="182" mass="20378">MKSYYEEIGQTSTTLNPNSTPEEYADALSRGSKNGGVDEIVDEIPYIKEFLTQYPTGYSMVASEAITSGFGFVSAFPRGSHLAPDISREITRLREDGTLRMLENKWFTYQQSGPPSNDSAPKVLNLQGLRGLFLISGVSMAAALFIFMLYMVHEKMHFTYTMLKLGFIMRFLGREFANAIAI</sequence>
<evidence type="ECO:0008006" key="5">
    <source>
        <dbReference type="Google" id="ProtNLM"/>
    </source>
</evidence>
<dbReference type="Gene3D" id="3.40.190.10">
    <property type="entry name" value="Periplasmic binding protein-like II"/>
    <property type="match status" value="2"/>
</dbReference>
<dbReference type="Proteomes" id="UP001172457">
    <property type="component" value="Chromosome 1"/>
</dbReference>
<evidence type="ECO:0000313" key="4">
    <source>
        <dbReference type="Proteomes" id="UP001172457"/>
    </source>
</evidence>
<proteinExistence type="predicted"/>
<evidence type="ECO:0000256" key="2">
    <source>
        <dbReference type="SAM" id="Phobius"/>
    </source>
</evidence>
<evidence type="ECO:0000313" key="3">
    <source>
        <dbReference type="EMBL" id="KAJ9567214.1"/>
    </source>
</evidence>
<keyword evidence="2" id="KW-0812">Transmembrane</keyword>
<accession>A0AA38WV49</accession>
<dbReference type="InterPro" id="IPR015683">
    <property type="entry name" value="Ionotropic_Glu_rcpt"/>
</dbReference>
<evidence type="ECO:0000256" key="1">
    <source>
        <dbReference type="SAM" id="MobiDB-lite"/>
    </source>
</evidence>
<feature type="region of interest" description="Disordered" evidence="1">
    <location>
        <begin position="1"/>
        <end position="32"/>
    </location>
</feature>
<keyword evidence="2" id="KW-0472">Membrane</keyword>
<comment type="caution">
    <text evidence="3">The sequence shown here is derived from an EMBL/GenBank/DDBJ whole genome shotgun (WGS) entry which is preliminary data.</text>
</comment>
<name>A0AA38WV49_9ASTR</name>